<dbReference type="SUPFAM" id="SSF56801">
    <property type="entry name" value="Acetyl-CoA synthetase-like"/>
    <property type="match status" value="1"/>
</dbReference>
<dbReference type="PANTHER" id="PTHR36932">
    <property type="entry name" value="CAPSULAR POLYSACCHARIDE BIOSYNTHESIS PROTEIN"/>
    <property type="match status" value="1"/>
</dbReference>
<sequence>MSLIQEAVYEGIYRLGSAMKGWNVWEILTRQRELQWQSEEELNRHVETKLHELLRHAEQHSPYYQKLFHEQGITWESFSWDQFQRIPLLTKQELEEYSLQLCAKGNYPNARWNSSGGSTGKMARILQDEHFRNHSRANKLLFDEWTNTRIGQRKLTLWGAQRDLKKGRNAFFGRIGNAVHRRMTLSSYQMSAASMEGFVNQINRFKPDLILAYAHSIYELSLLLEKGTRKLQHRPQAIMTSAGTLFPEMRDKIEAQFGAPVFNRYGSREVGDIACECSHHRGLHVSGTTHMVEILREDGTRAAPGEVGEIVVTLLTNKAMPLIRYQIGDRGAWAEEPCSCKRSWPLIQHVQGRSQDYLTLSNGTKVDGIFFMLEIIGCTWVRRFQIIQEQAGVAEVYCIPGDRTQAELEQDCKALKEKLDVLVEKEMLVHVHVVDKIEETVTGKHRYIINRVSSS</sequence>
<dbReference type="InterPro" id="IPR053158">
    <property type="entry name" value="CapK_Type1_Caps_Biosynth"/>
</dbReference>
<keyword evidence="1" id="KW-0436">Ligase</keyword>
<dbReference type="STRING" id="1852522.SAMN06295960_2231"/>
<accession>A0A1X7K9B2</accession>
<dbReference type="InterPro" id="IPR042099">
    <property type="entry name" value="ANL_N_sf"/>
</dbReference>
<gene>
    <name evidence="1" type="ORF">SAMN06295960_2231</name>
</gene>
<dbReference type="Gene3D" id="3.40.50.12780">
    <property type="entry name" value="N-terminal domain of ligase-like"/>
    <property type="match status" value="1"/>
</dbReference>
<evidence type="ECO:0000313" key="2">
    <source>
        <dbReference type="Proteomes" id="UP000193834"/>
    </source>
</evidence>
<reference evidence="1 2" key="1">
    <citation type="submission" date="2017-04" db="EMBL/GenBank/DDBJ databases">
        <authorList>
            <person name="Afonso C.L."/>
            <person name="Miller P.J."/>
            <person name="Scott M.A."/>
            <person name="Spackman E."/>
            <person name="Goraichik I."/>
            <person name="Dimitrov K.M."/>
            <person name="Suarez D.L."/>
            <person name="Swayne D.E."/>
        </authorList>
    </citation>
    <scope>NUCLEOTIDE SEQUENCE [LARGE SCALE GENOMIC DNA]</scope>
    <source>
        <strain evidence="1 2">11</strain>
    </source>
</reference>
<evidence type="ECO:0000313" key="1">
    <source>
        <dbReference type="EMBL" id="SMG37535.1"/>
    </source>
</evidence>
<name>A0A1X7K9B2_9BACL</name>
<dbReference type="EMBL" id="FXAZ01000002">
    <property type="protein sequence ID" value="SMG37535.1"/>
    <property type="molecule type" value="Genomic_DNA"/>
</dbReference>
<dbReference type="GO" id="GO:0016874">
    <property type="term" value="F:ligase activity"/>
    <property type="evidence" value="ECO:0007669"/>
    <property type="project" value="UniProtKB-KW"/>
</dbReference>
<dbReference type="AlphaFoldDB" id="A0A1X7K9B2"/>
<dbReference type="RefSeq" id="WP_139829164.1">
    <property type="nucleotide sequence ID" value="NZ_FXAZ01000002.1"/>
</dbReference>
<protein>
    <submittedName>
        <fullName evidence="1">Phenylacetate-CoA ligase</fullName>
    </submittedName>
</protein>
<organism evidence="1 2">
    <name type="scientific">Paenibacillus aquistagni</name>
    <dbReference type="NCBI Taxonomy" id="1852522"/>
    <lineage>
        <taxon>Bacteria</taxon>
        <taxon>Bacillati</taxon>
        <taxon>Bacillota</taxon>
        <taxon>Bacilli</taxon>
        <taxon>Bacillales</taxon>
        <taxon>Paenibacillaceae</taxon>
        <taxon>Paenibacillus</taxon>
    </lineage>
</organism>
<keyword evidence="2" id="KW-1185">Reference proteome</keyword>
<dbReference type="PANTHER" id="PTHR36932:SF1">
    <property type="entry name" value="CAPSULAR POLYSACCHARIDE BIOSYNTHESIS PROTEIN"/>
    <property type="match status" value="1"/>
</dbReference>
<dbReference type="OrthoDB" id="580775at2"/>
<proteinExistence type="predicted"/>
<dbReference type="Proteomes" id="UP000193834">
    <property type="component" value="Unassembled WGS sequence"/>
</dbReference>